<evidence type="ECO:0000313" key="11">
    <source>
        <dbReference type="EMBL" id="QNT70255.1"/>
    </source>
</evidence>
<accession>A0A7H1N3G9</accession>
<evidence type="ECO:0000256" key="1">
    <source>
        <dbReference type="ARBA" id="ARBA00003590"/>
    </source>
</evidence>
<dbReference type="EMBL" id="CP053923">
    <property type="protein sequence ID" value="QNT70255.1"/>
    <property type="molecule type" value="Genomic_DNA"/>
</dbReference>
<sequence length="124" mass="13029">MKTAIVLSVATVLSTMLAVGHAVAADAEAGKKAFGRCAACHTVEPGKSRMGPTLWGVVGRKAGTVEGYSFSPAMKDSGLTWDTATLDKFLEQPSAVVRASKMAFFGVKDPGERANLIAYLETLH</sequence>
<dbReference type="PROSITE" id="PS51007">
    <property type="entry name" value="CYTC"/>
    <property type="match status" value="1"/>
</dbReference>
<reference evidence="11 12" key="1">
    <citation type="submission" date="2020-05" db="EMBL/GenBank/DDBJ databases">
        <title>Complete closed genome sequence of Defluviicoccus vanus.</title>
        <authorList>
            <person name="Bessarab I."/>
            <person name="Arumugam K."/>
            <person name="Maszenan A.M."/>
            <person name="Seviour R.J."/>
            <person name="Williams R.B."/>
        </authorList>
    </citation>
    <scope>NUCLEOTIDE SEQUENCE [LARGE SCALE GENOMIC DNA]</scope>
    <source>
        <strain evidence="11 12">Ben 114</strain>
    </source>
</reference>
<evidence type="ECO:0000256" key="6">
    <source>
        <dbReference type="ARBA" id="ARBA00022982"/>
    </source>
</evidence>
<keyword evidence="6" id="KW-0249">Electron transport</keyword>
<name>A0A7H1N3G9_9PROT</name>
<dbReference type="GO" id="GO:0020037">
    <property type="term" value="F:heme binding"/>
    <property type="evidence" value="ECO:0007669"/>
    <property type="project" value="InterPro"/>
</dbReference>
<dbReference type="PANTHER" id="PTHR11961">
    <property type="entry name" value="CYTOCHROME C"/>
    <property type="match status" value="1"/>
</dbReference>
<comment type="function">
    <text evidence="1">Cytochrome c2 is found mainly in purple, non-sulfur, photosynthetic bacteria where it functions as the electron donor to the oxidized bacteriochlorophyll in the photophosphorylation pathway. However, it may also have a role in the respiratory chain and is found in some non-photosynthetic bacteria.</text>
</comment>
<evidence type="ECO:0000256" key="3">
    <source>
        <dbReference type="ARBA" id="ARBA00022531"/>
    </source>
</evidence>
<keyword evidence="4 8" id="KW-0349">Heme</keyword>
<evidence type="ECO:0000256" key="7">
    <source>
        <dbReference type="ARBA" id="ARBA00023004"/>
    </source>
</evidence>
<feature type="domain" description="Cytochrome c" evidence="10">
    <location>
        <begin position="25"/>
        <end position="124"/>
    </location>
</feature>
<feature type="chain" id="PRO_5028811126" evidence="9">
    <location>
        <begin position="25"/>
        <end position="124"/>
    </location>
</feature>
<dbReference type="KEGG" id="dvn:HQ394_14115"/>
<dbReference type="Gene3D" id="1.10.760.10">
    <property type="entry name" value="Cytochrome c-like domain"/>
    <property type="match status" value="1"/>
</dbReference>
<dbReference type="Proteomes" id="UP000516369">
    <property type="component" value="Chromosome"/>
</dbReference>
<evidence type="ECO:0000256" key="4">
    <source>
        <dbReference type="ARBA" id="ARBA00022617"/>
    </source>
</evidence>
<dbReference type="GO" id="GO:0015979">
    <property type="term" value="P:photosynthesis"/>
    <property type="evidence" value="ECO:0007669"/>
    <property type="project" value="UniProtKB-KW"/>
</dbReference>
<evidence type="ECO:0000256" key="2">
    <source>
        <dbReference type="ARBA" id="ARBA00022448"/>
    </source>
</evidence>
<evidence type="ECO:0000256" key="9">
    <source>
        <dbReference type="SAM" id="SignalP"/>
    </source>
</evidence>
<dbReference type="Pfam" id="PF00034">
    <property type="entry name" value="Cytochrom_C"/>
    <property type="match status" value="1"/>
</dbReference>
<dbReference type="GO" id="GO:0046872">
    <property type="term" value="F:metal ion binding"/>
    <property type="evidence" value="ECO:0007669"/>
    <property type="project" value="UniProtKB-KW"/>
</dbReference>
<feature type="signal peptide" evidence="9">
    <location>
        <begin position="1"/>
        <end position="24"/>
    </location>
</feature>
<dbReference type="InterPro" id="IPR036909">
    <property type="entry name" value="Cyt_c-like_dom_sf"/>
</dbReference>
<dbReference type="InterPro" id="IPR009056">
    <property type="entry name" value="Cyt_c-like_dom"/>
</dbReference>
<dbReference type="InterPro" id="IPR002327">
    <property type="entry name" value="Cyt_c_1A/1B"/>
</dbReference>
<protein>
    <submittedName>
        <fullName evidence="11">Cytochrome c family protein</fullName>
    </submittedName>
</protein>
<keyword evidence="12" id="KW-1185">Reference proteome</keyword>
<keyword evidence="2" id="KW-0813">Transport</keyword>
<keyword evidence="5 8" id="KW-0479">Metal-binding</keyword>
<evidence type="ECO:0000256" key="5">
    <source>
        <dbReference type="ARBA" id="ARBA00022723"/>
    </source>
</evidence>
<evidence type="ECO:0000313" key="12">
    <source>
        <dbReference type="Proteomes" id="UP000516369"/>
    </source>
</evidence>
<keyword evidence="7 8" id="KW-0408">Iron</keyword>
<dbReference type="AlphaFoldDB" id="A0A7H1N3G9"/>
<organism evidence="11 12">
    <name type="scientific">Defluviicoccus vanus</name>
    <dbReference type="NCBI Taxonomy" id="111831"/>
    <lineage>
        <taxon>Bacteria</taxon>
        <taxon>Pseudomonadati</taxon>
        <taxon>Pseudomonadota</taxon>
        <taxon>Alphaproteobacteria</taxon>
        <taxon>Rhodospirillales</taxon>
        <taxon>Rhodospirillaceae</taxon>
        <taxon>Defluviicoccus</taxon>
    </lineage>
</organism>
<keyword evidence="9" id="KW-0732">Signal</keyword>
<evidence type="ECO:0000256" key="8">
    <source>
        <dbReference type="PROSITE-ProRule" id="PRU00433"/>
    </source>
</evidence>
<gene>
    <name evidence="11" type="ORF">HQ394_14115</name>
</gene>
<keyword evidence="3" id="KW-0602">Photosynthesis</keyword>
<dbReference type="PRINTS" id="PR00604">
    <property type="entry name" value="CYTCHRMECIAB"/>
</dbReference>
<dbReference type="GO" id="GO:0009055">
    <property type="term" value="F:electron transfer activity"/>
    <property type="evidence" value="ECO:0007669"/>
    <property type="project" value="InterPro"/>
</dbReference>
<proteinExistence type="predicted"/>
<dbReference type="RefSeq" id="WP_190260741.1">
    <property type="nucleotide sequence ID" value="NZ_CP053923.1"/>
</dbReference>
<evidence type="ECO:0000259" key="10">
    <source>
        <dbReference type="PROSITE" id="PS51007"/>
    </source>
</evidence>
<dbReference type="SUPFAM" id="SSF46626">
    <property type="entry name" value="Cytochrome c"/>
    <property type="match status" value="1"/>
</dbReference>